<dbReference type="Proteomes" id="UP000729357">
    <property type="component" value="Unassembled WGS sequence"/>
</dbReference>
<dbReference type="GO" id="GO:0003968">
    <property type="term" value="F:RNA-directed RNA polymerase activity"/>
    <property type="evidence" value="ECO:0007669"/>
    <property type="project" value="UniProtKB-KW"/>
</dbReference>
<reference evidence="1" key="2">
    <citation type="submission" date="2021-08" db="EMBL/GenBank/DDBJ databases">
        <authorList>
            <person name="Gostincar C."/>
            <person name="Sun X."/>
            <person name="Song Z."/>
            <person name="Gunde-Cimerman N."/>
        </authorList>
    </citation>
    <scope>NUCLEOTIDE SEQUENCE</scope>
    <source>
        <strain evidence="1">EXF-9298</strain>
    </source>
</reference>
<dbReference type="AlphaFoldDB" id="A0A9P8G658"/>
<comment type="caution">
    <text evidence="1">The sequence shown here is derived from an EMBL/GenBank/DDBJ whole genome shotgun (WGS) entry which is preliminary data.</text>
</comment>
<keyword evidence="2" id="KW-1185">Reference proteome</keyword>
<organism evidence="1 2">
    <name type="scientific">Aureobasidium melanogenum</name>
    <name type="common">Aureobasidium pullulans var. melanogenum</name>
    <dbReference type="NCBI Taxonomy" id="46634"/>
    <lineage>
        <taxon>Eukaryota</taxon>
        <taxon>Fungi</taxon>
        <taxon>Dikarya</taxon>
        <taxon>Ascomycota</taxon>
        <taxon>Pezizomycotina</taxon>
        <taxon>Dothideomycetes</taxon>
        <taxon>Dothideomycetidae</taxon>
        <taxon>Dothideales</taxon>
        <taxon>Saccotheciaceae</taxon>
        <taxon>Aureobasidium</taxon>
    </lineage>
</organism>
<dbReference type="EMBL" id="JAHFXS010000001">
    <property type="protein sequence ID" value="KAG9991799.1"/>
    <property type="molecule type" value="Genomic_DNA"/>
</dbReference>
<gene>
    <name evidence="1" type="ORF">KCU98_g70</name>
</gene>
<keyword evidence="1" id="KW-0808">Transferase</keyword>
<sequence>MSSHINSKPSLDLPQTNSSSNVLPTLQLSNLLVSHRLLVHANSKTSDGSGQSFFIAIVVIVVAIDNTRDGKGKDFFELFAHGLSGFADASRLFATVAAEDGAGEDFGLGQGVQMMFPLNDSSVLLNTLGGILKGPQELLFVDATVEVTKCLFATVVADWANVIQIADGISLLLFFVLHRVFETCISTGLDDDSRTGCHEIRHVTQSNMG</sequence>
<evidence type="ECO:0000313" key="1">
    <source>
        <dbReference type="EMBL" id="KAG9991799.1"/>
    </source>
</evidence>
<accession>A0A9P8G658</accession>
<feature type="non-terminal residue" evidence="1">
    <location>
        <position position="209"/>
    </location>
</feature>
<protein>
    <submittedName>
        <fullName evidence="1">RNA-directed RNA polymerase</fullName>
    </submittedName>
</protein>
<proteinExistence type="predicted"/>
<name>A0A9P8G658_AURME</name>
<evidence type="ECO:0000313" key="2">
    <source>
        <dbReference type="Proteomes" id="UP000729357"/>
    </source>
</evidence>
<keyword evidence="1" id="KW-0548">Nucleotidyltransferase</keyword>
<keyword evidence="1" id="KW-0696">RNA-directed RNA polymerase</keyword>
<reference evidence="1" key="1">
    <citation type="journal article" date="2021" name="J Fungi (Basel)">
        <title>Virulence traits and population genomics of the black yeast Aureobasidium melanogenum.</title>
        <authorList>
            <person name="Cernosa A."/>
            <person name="Sun X."/>
            <person name="Gostincar C."/>
            <person name="Fang C."/>
            <person name="Gunde-Cimerman N."/>
            <person name="Song Z."/>
        </authorList>
    </citation>
    <scope>NUCLEOTIDE SEQUENCE</scope>
    <source>
        <strain evidence="1">EXF-9298</strain>
    </source>
</reference>